<proteinExistence type="predicted"/>
<evidence type="ECO:0000313" key="2">
    <source>
        <dbReference type="Proteomes" id="UP000018948"/>
    </source>
</evidence>
<dbReference type="EMBL" id="ANIY01000456">
    <property type="protein sequence ID" value="ETP52796.1"/>
    <property type="molecule type" value="Genomic_DNA"/>
</dbReference>
<protein>
    <submittedName>
        <fullName evidence="1">Uncharacterized protein</fullName>
    </submittedName>
</protein>
<dbReference type="Proteomes" id="UP000018948">
    <property type="component" value="Unassembled WGS sequence"/>
</dbReference>
<reference evidence="1 2" key="1">
    <citation type="submission" date="2013-11" db="EMBL/GenBank/DDBJ databases">
        <title>The Genome Sequence of Phytophthora parasitica P10297.</title>
        <authorList>
            <consortium name="The Broad Institute Genomics Platform"/>
            <person name="Russ C."/>
            <person name="Tyler B."/>
            <person name="Panabieres F."/>
            <person name="Shan W."/>
            <person name="Tripathy S."/>
            <person name="Grunwald N."/>
            <person name="Machado M."/>
            <person name="Johnson C.S."/>
            <person name="Walker B."/>
            <person name="Young S.K."/>
            <person name="Zeng Q."/>
            <person name="Gargeya S."/>
            <person name="Fitzgerald M."/>
            <person name="Haas B."/>
            <person name="Abouelleil A."/>
            <person name="Allen A.W."/>
            <person name="Alvarado L."/>
            <person name="Arachchi H.M."/>
            <person name="Berlin A.M."/>
            <person name="Chapman S.B."/>
            <person name="Gainer-Dewar J."/>
            <person name="Goldberg J."/>
            <person name="Griggs A."/>
            <person name="Gujja S."/>
            <person name="Hansen M."/>
            <person name="Howarth C."/>
            <person name="Imamovic A."/>
            <person name="Ireland A."/>
            <person name="Larimer J."/>
            <person name="McCowan C."/>
            <person name="Murphy C."/>
            <person name="Pearson M."/>
            <person name="Poon T.W."/>
            <person name="Priest M."/>
            <person name="Roberts A."/>
            <person name="Saif S."/>
            <person name="Shea T."/>
            <person name="Sisk P."/>
            <person name="Sykes S."/>
            <person name="Wortman J."/>
            <person name="Nusbaum C."/>
            <person name="Birren B."/>
        </authorList>
    </citation>
    <scope>NUCLEOTIDE SEQUENCE [LARGE SCALE GENOMIC DNA]</scope>
    <source>
        <strain evidence="1 2">P10297</strain>
    </source>
</reference>
<evidence type="ECO:0000313" key="1">
    <source>
        <dbReference type="EMBL" id="ETP52796.1"/>
    </source>
</evidence>
<comment type="caution">
    <text evidence="1">The sequence shown here is derived from an EMBL/GenBank/DDBJ whole genome shotgun (WGS) entry which is preliminary data.</text>
</comment>
<gene>
    <name evidence="1" type="ORF">F442_02239</name>
</gene>
<accession>W3A0S4</accession>
<dbReference type="OrthoDB" id="116992at2759"/>
<name>W3A0S4_PHYNI</name>
<organism evidence="1 2">
    <name type="scientific">Phytophthora nicotianae P10297</name>
    <dbReference type="NCBI Taxonomy" id="1317064"/>
    <lineage>
        <taxon>Eukaryota</taxon>
        <taxon>Sar</taxon>
        <taxon>Stramenopiles</taxon>
        <taxon>Oomycota</taxon>
        <taxon>Peronosporomycetes</taxon>
        <taxon>Peronosporales</taxon>
        <taxon>Peronosporaceae</taxon>
        <taxon>Phytophthora</taxon>
    </lineage>
</organism>
<dbReference type="AlphaFoldDB" id="W3A0S4"/>
<sequence length="174" mass="19881">MRPYASNELEEEIQLQAQCRGSVAAAKAAIYRRDMYLCTTETDGEDAAHGEYLRDLNRTPIRLEQREDDAFREDEVGRLVMMLPPGVDDDRWMSHTESCFKKSRCSVPGRCRYGFPRARIAQTSCSSDSVALARRAPFEFVSGFNREMMLTFKSNHDIQVMIGDCYGFTTRPSL</sequence>